<name>A0A3G9K3U5_MICVR</name>
<protein>
    <recommendedName>
        <fullName evidence="3">Plasmid stabilization system</fullName>
    </recommendedName>
</protein>
<dbReference type="EMBL" id="AP019314">
    <property type="protein sequence ID" value="BBH39750.1"/>
    <property type="molecule type" value="Genomic_DNA"/>
</dbReference>
<dbReference type="InterPro" id="IPR035093">
    <property type="entry name" value="RelE/ParE_toxin_dom_sf"/>
</dbReference>
<dbReference type="Proteomes" id="UP000278152">
    <property type="component" value="Chromosome"/>
</dbReference>
<evidence type="ECO:0008006" key="3">
    <source>
        <dbReference type="Google" id="ProtNLM"/>
    </source>
</evidence>
<dbReference type="Gene3D" id="3.30.2310.20">
    <property type="entry name" value="RelE-like"/>
    <property type="match status" value="1"/>
</dbReference>
<accession>A0A3G9K3U5</accession>
<evidence type="ECO:0000313" key="2">
    <source>
        <dbReference type="Proteomes" id="UP000278152"/>
    </source>
</evidence>
<reference evidence="1 2" key="1">
    <citation type="submission" date="2018-11" db="EMBL/GenBank/DDBJ databases">
        <title>Complete genome sequence of Microcystis aeruginosa NIES-102.</title>
        <authorList>
            <person name="Yamaguchi H."/>
            <person name="Suzuki S."/>
            <person name="Kawachi M."/>
        </authorList>
    </citation>
    <scope>NUCLEOTIDE SEQUENCE [LARGE SCALE GENOMIC DNA]</scope>
    <source>
        <strain evidence="1 2">NIES-102</strain>
    </source>
</reference>
<dbReference type="SUPFAM" id="SSF143011">
    <property type="entry name" value="RelE-like"/>
    <property type="match status" value="1"/>
</dbReference>
<organism evidence="1 2">
    <name type="scientific">Microcystis viridis NIES-102</name>
    <dbReference type="NCBI Taxonomy" id="213615"/>
    <lineage>
        <taxon>Bacteria</taxon>
        <taxon>Bacillati</taxon>
        <taxon>Cyanobacteriota</taxon>
        <taxon>Cyanophyceae</taxon>
        <taxon>Oscillatoriophycideae</taxon>
        <taxon>Chroococcales</taxon>
        <taxon>Microcystaceae</taxon>
        <taxon>Microcystis</taxon>
    </lineage>
</organism>
<dbReference type="AlphaFoldDB" id="A0A3G9K3U5"/>
<dbReference type="KEGG" id="mvz:myaer102_22930"/>
<dbReference type="RefSeq" id="WP_125730845.1">
    <property type="nucleotide sequence ID" value="NZ_AP019314.1"/>
</dbReference>
<sequence>MWKVEYNKRFLKELASLPKDIQSRVELIVFSELETDNPFELGYLDKMKGHKDKYKIRVADYRIGLTIDKLLRI</sequence>
<gene>
    <name evidence="1" type="ORF">myaer102_22930</name>
</gene>
<proteinExistence type="predicted"/>
<evidence type="ECO:0000313" key="1">
    <source>
        <dbReference type="EMBL" id="BBH39750.1"/>
    </source>
</evidence>